<comment type="subcellular location">
    <subcellularLocation>
        <location evidence="2">Cytoplasm</location>
        <location evidence="2">Cytoskeleton</location>
        <location evidence="2">Cilium basal body</location>
    </subcellularLocation>
    <subcellularLocation>
        <location evidence="1">Cytoplasm</location>
        <location evidence="1">Cytoskeleton</location>
        <location evidence="1">Microtubule organizing center</location>
        <location evidence="1">Centrosome</location>
        <location evidence="1">Centriole</location>
    </subcellularLocation>
</comment>
<dbReference type="AlphaFoldDB" id="A0A8C5L3F1"/>
<evidence type="ECO:0000256" key="12">
    <source>
        <dbReference type="SAM" id="MobiDB-lite"/>
    </source>
</evidence>
<evidence type="ECO:0000256" key="9">
    <source>
        <dbReference type="ARBA" id="ARBA00023273"/>
    </source>
</evidence>
<dbReference type="InterPro" id="IPR019579">
    <property type="entry name" value="FAM161A/B"/>
</dbReference>
<evidence type="ECO:0000256" key="5">
    <source>
        <dbReference type="ARBA" id="ARBA00022794"/>
    </source>
</evidence>
<reference evidence="13" key="1">
    <citation type="submission" date="2025-08" db="UniProtKB">
        <authorList>
            <consortium name="Ensembl"/>
        </authorList>
    </citation>
    <scope>IDENTIFICATION</scope>
</reference>
<evidence type="ECO:0000256" key="8">
    <source>
        <dbReference type="ARBA" id="ARBA00023212"/>
    </source>
</evidence>
<keyword evidence="5" id="KW-0970">Cilium biogenesis/degradation</keyword>
<organism evidence="13 14">
    <name type="scientific">Jaculus jaculus</name>
    <name type="common">Lesser Egyptian jerboa</name>
    <dbReference type="NCBI Taxonomy" id="51337"/>
    <lineage>
        <taxon>Eukaryota</taxon>
        <taxon>Metazoa</taxon>
        <taxon>Chordata</taxon>
        <taxon>Craniata</taxon>
        <taxon>Vertebrata</taxon>
        <taxon>Euteleostomi</taxon>
        <taxon>Mammalia</taxon>
        <taxon>Eutheria</taxon>
        <taxon>Euarchontoglires</taxon>
        <taxon>Glires</taxon>
        <taxon>Rodentia</taxon>
        <taxon>Myomorpha</taxon>
        <taxon>Dipodoidea</taxon>
        <taxon>Dipodidae</taxon>
        <taxon>Dipodinae</taxon>
        <taxon>Jaculus</taxon>
    </lineage>
</organism>
<evidence type="ECO:0000256" key="7">
    <source>
        <dbReference type="ARBA" id="ARBA00023069"/>
    </source>
</evidence>
<dbReference type="GO" id="GO:0044782">
    <property type="term" value="P:cilium organization"/>
    <property type="evidence" value="ECO:0007669"/>
    <property type="project" value="TreeGrafter"/>
</dbReference>
<keyword evidence="14" id="KW-1185">Reference proteome</keyword>
<evidence type="ECO:0000313" key="13">
    <source>
        <dbReference type="Ensembl" id="ENSJJAP00000017657.1"/>
    </source>
</evidence>
<keyword evidence="9" id="KW-0966">Cell projection</keyword>
<comment type="similarity">
    <text evidence="3">Belongs to the FAM161 family.</text>
</comment>
<feature type="region of interest" description="Disordered" evidence="12">
    <location>
        <begin position="173"/>
        <end position="197"/>
    </location>
</feature>
<evidence type="ECO:0000256" key="10">
    <source>
        <dbReference type="ARBA" id="ARBA00037165"/>
    </source>
</evidence>
<evidence type="ECO:0000313" key="14">
    <source>
        <dbReference type="Proteomes" id="UP000694385"/>
    </source>
</evidence>
<evidence type="ECO:0000256" key="3">
    <source>
        <dbReference type="ARBA" id="ARBA00006663"/>
    </source>
</evidence>
<keyword evidence="8" id="KW-0206">Cytoskeleton</keyword>
<evidence type="ECO:0000256" key="2">
    <source>
        <dbReference type="ARBA" id="ARBA00004120"/>
    </source>
</evidence>
<gene>
    <name evidence="13" type="primary">Fam161a</name>
</gene>
<dbReference type="Proteomes" id="UP000694385">
    <property type="component" value="Unassembled WGS sequence"/>
</dbReference>
<dbReference type="GO" id="GO:0036064">
    <property type="term" value="C:ciliary basal body"/>
    <property type="evidence" value="ECO:0007669"/>
    <property type="project" value="TreeGrafter"/>
</dbReference>
<dbReference type="GO" id="GO:0032391">
    <property type="term" value="C:photoreceptor connecting cilium"/>
    <property type="evidence" value="ECO:0007669"/>
    <property type="project" value="TreeGrafter"/>
</dbReference>
<dbReference type="Ensembl" id="ENSJJAT00000024179.1">
    <property type="protein sequence ID" value="ENSJJAP00000017657.1"/>
    <property type="gene ID" value="ENSJJAG00000019143.1"/>
</dbReference>
<sequence>EEQKQAVREKQLRDFVKSKKAKRFKARPLPQSIYGSPTSDRLKEEELLKKIRMQRGAQELSENSFRFPCRPACRHFRNPKPKDLEQTGKLRCKKKGWCRKPDDEESPEIYKRHFSELNCPTRSTICKQFGLHETSSESGKRQKILADIRADEENLRETRWPFLSPRRKLAVRSASCKPRPCRGTPPRPTVSSRGREQAVRRSLEEKKMLEEERNRILTKQKQRMNELQKLLTTRVKAYDSHQSLAQVSKARVKYLRKNEKAWMKEYQQQLEEKEEKLKKRPFLFERVAQVVFIGI</sequence>
<keyword evidence="7" id="KW-0969">Cilium</keyword>
<proteinExistence type="inferred from homology"/>
<dbReference type="PANTHER" id="PTHR21501:SF3">
    <property type="entry name" value="PROTEIN FAM161A"/>
    <property type="match status" value="1"/>
</dbReference>
<evidence type="ECO:0000256" key="1">
    <source>
        <dbReference type="ARBA" id="ARBA00004114"/>
    </source>
</evidence>
<dbReference type="OMA" id="KCEKARM"/>
<name>A0A8C5L3F1_JACJA</name>
<protein>
    <recommendedName>
        <fullName evidence="11">Protein FAM161A</fullName>
    </recommendedName>
</protein>
<accession>A0A8C5L3F1</accession>
<dbReference type="GO" id="GO:0005814">
    <property type="term" value="C:centriole"/>
    <property type="evidence" value="ECO:0007669"/>
    <property type="project" value="UniProtKB-SubCell"/>
</dbReference>
<feature type="region of interest" description="Disordered" evidence="12">
    <location>
        <begin position="17"/>
        <end position="40"/>
    </location>
</feature>
<comment type="function">
    <text evidence="10">Involved in ciliogenesis.</text>
</comment>
<evidence type="ECO:0000256" key="11">
    <source>
        <dbReference type="ARBA" id="ARBA00039949"/>
    </source>
</evidence>
<evidence type="ECO:0000256" key="4">
    <source>
        <dbReference type="ARBA" id="ARBA00022490"/>
    </source>
</evidence>
<dbReference type="GeneTree" id="ENSGT00940000157824"/>
<dbReference type="InterPro" id="IPR051655">
    <property type="entry name" value="FAM161"/>
</dbReference>
<reference evidence="13" key="2">
    <citation type="submission" date="2025-09" db="UniProtKB">
        <authorList>
            <consortium name="Ensembl"/>
        </authorList>
    </citation>
    <scope>IDENTIFICATION</scope>
</reference>
<evidence type="ECO:0000256" key="6">
    <source>
        <dbReference type="ARBA" id="ARBA00023054"/>
    </source>
</evidence>
<dbReference type="PANTHER" id="PTHR21501">
    <property type="entry name" value="PROTEIN FAM-161"/>
    <property type="match status" value="1"/>
</dbReference>
<keyword evidence="4" id="KW-0963">Cytoplasm</keyword>
<dbReference type="Pfam" id="PF10595">
    <property type="entry name" value="FAM161A_B"/>
    <property type="match status" value="1"/>
</dbReference>
<keyword evidence="6" id="KW-0175">Coiled coil</keyword>